<evidence type="ECO:0000256" key="1">
    <source>
        <dbReference type="ARBA" id="ARBA00004370"/>
    </source>
</evidence>
<feature type="transmembrane region" description="Helical" evidence="5">
    <location>
        <begin position="98"/>
        <end position="121"/>
    </location>
</feature>
<evidence type="ECO:0000256" key="3">
    <source>
        <dbReference type="ARBA" id="ARBA00022989"/>
    </source>
</evidence>
<dbReference type="RefSeq" id="WP_233675673.1">
    <property type="nucleotide sequence ID" value="NZ_JAJUOS010000002.1"/>
</dbReference>
<keyword evidence="2 5" id="KW-0812">Transmembrane</keyword>
<sequence length="122" mass="12714">MVTPLYALPLTALFIALSARVINYRKAQRISLGDGNDPELRGRVRAHGNCAEFAPMGLVLLLMAELAQAPAPALHFAGAALLAGRVLHAWAVGWRGPFAARVAGMALTFLSLAASALAAVLA</sequence>
<dbReference type="InterPro" id="IPR023352">
    <property type="entry name" value="MAPEG-like_dom_sf"/>
</dbReference>
<evidence type="ECO:0000313" key="7">
    <source>
        <dbReference type="Proteomes" id="UP001521181"/>
    </source>
</evidence>
<protein>
    <submittedName>
        <fullName evidence="6">MAPEG family protein</fullName>
    </submittedName>
</protein>
<comment type="subcellular location">
    <subcellularLocation>
        <location evidence="1">Membrane</location>
    </subcellularLocation>
</comment>
<dbReference type="PANTHER" id="PTHR35814">
    <property type="match status" value="1"/>
</dbReference>
<evidence type="ECO:0000256" key="5">
    <source>
        <dbReference type="SAM" id="Phobius"/>
    </source>
</evidence>
<comment type="caution">
    <text evidence="6">The sequence shown here is derived from an EMBL/GenBank/DDBJ whole genome shotgun (WGS) entry which is preliminary data.</text>
</comment>
<evidence type="ECO:0000256" key="4">
    <source>
        <dbReference type="ARBA" id="ARBA00023136"/>
    </source>
</evidence>
<reference evidence="6 7" key="1">
    <citation type="submission" date="2021-12" db="EMBL/GenBank/DDBJ databases">
        <title>Sinirhodobacter sp. WL0062 is a bacterium isolated from seawater.</title>
        <authorList>
            <person name="Wang L."/>
            <person name="He W."/>
            <person name="Zhang D.-F."/>
        </authorList>
    </citation>
    <scope>NUCLEOTIDE SEQUENCE [LARGE SCALE GENOMIC DNA]</scope>
    <source>
        <strain evidence="6 7">WL0062</strain>
    </source>
</reference>
<keyword evidence="3 5" id="KW-1133">Transmembrane helix</keyword>
<keyword evidence="7" id="KW-1185">Reference proteome</keyword>
<gene>
    <name evidence="6" type="ORF">LZA78_04125</name>
</gene>
<dbReference type="PANTHER" id="PTHR35814:SF1">
    <property type="entry name" value="GLUTATHIONE S-TRANSFERASE-RELATED"/>
    <property type="match status" value="1"/>
</dbReference>
<feature type="transmembrane region" description="Helical" evidence="5">
    <location>
        <begin position="6"/>
        <end position="22"/>
    </location>
</feature>
<evidence type="ECO:0000256" key="2">
    <source>
        <dbReference type="ARBA" id="ARBA00022692"/>
    </source>
</evidence>
<evidence type="ECO:0000313" key="6">
    <source>
        <dbReference type="EMBL" id="MCE5972663.1"/>
    </source>
</evidence>
<dbReference type="Gene3D" id="1.20.120.550">
    <property type="entry name" value="Membrane associated eicosanoid/glutathione metabolism-like domain"/>
    <property type="match status" value="1"/>
</dbReference>
<dbReference type="EMBL" id="JAJUOS010000002">
    <property type="protein sequence ID" value="MCE5972663.1"/>
    <property type="molecule type" value="Genomic_DNA"/>
</dbReference>
<dbReference type="Proteomes" id="UP001521181">
    <property type="component" value="Unassembled WGS sequence"/>
</dbReference>
<keyword evidence="4 5" id="KW-0472">Membrane</keyword>
<dbReference type="SUPFAM" id="SSF161084">
    <property type="entry name" value="MAPEG domain-like"/>
    <property type="match status" value="1"/>
</dbReference>
<dbReference type="Pfam" id="PF01124">
    <property type="entry name" value="MAPEG"/>
    <property type="match status" value="1"/>
</dbReference>
<accession>A0ABS8YVW7</accession>
<organism evidence="6 7">
    <name type="scientific">Rhodobacter flavimaris</name>
    <dbReference type="NCBI Taxonomy" id="2907145"/>
    <lineage>
        <taxon>Bacteria</taxon>
        <taxon>Pseudomonadati</taxon>
        <taxon>Pseudomonadota</taxon>
        <taxon>Alphaproteobacteria</taxon>
        <taxon>Rhodobacterales</taxon>
        <taxon>Rhodobacter group</taxon>
        <taxon>Rhodobacter</taxon>
    </lineage>
</organism>
<dbReference type="InterPro" id="IPR001129">
    <property type="entry name" value="Membr-assoc_MAPEG"/>
</dbReference>
<proteinExistence type="predicted"/>
<name>A0ABS8YVW7_9RHOB</name>